<dbReference type="Gene3D" id="1.10.510.10">
    <property type="entry name" value="Transferase(Phosphotransferase) domain 1"/>
    <property type="match status" value="1"/>
</dbReference>
<gene>
    <name evidence="3" type="ORF">CC1G_09552</name>
</gene>
<evidence type="ECO:0000313" key="4">
    <source>
        <dbReference type="Proteomes" id="UP000001861"/>
    </source>
</evidence>
<proteinExistence type="predicted"/>
<dbReference type="InterPro" id="IPR008266">
    <property type="entry name" value="Tyr_kinase_AS"/>
</dbReference>
<keyword evidence="4" id="KW-1185">Reference proteome</keyword>
<dbReference type="Pfam" id="PF17667">
    <property type="entry name" value="Pkinase_fungal"/>
    <property type="match status" value="2"/>
</dbReference>
<feature type="region of interest" description="Disordered" evidence="1">
    <location>
        <begin position="188"/>
        <end position="213"/>
    </location>
</feature>
<dbReference type="PANTHER" id="PTHR38248:SF2">
    <property type="entry name" value="FUNK1 11"/>
    <property type="match status" value="1"/>
</dbReference>
<feature type="region of interest" description="Disordered" evidence="1">
    <location>
        <begin position="872"/>
        <end position="909"/>
    </location>
</feature>
<dbReference type="InterPro" id="IPR011009">
    <property type="entry name" value="Kinase-like_dom_sf"/>
</dbReference>
<evidence type="ECO:0000256" key="1">
    <source>
        <dbReference type="SAM" id="MobiDB-lite"/>
    </source>
</evidence>
<comment type="caution">
    <text evidence="3">The sequence shown here is derived from an EMBL/GenBank/DDBJ whole genome shotgun (WGS) entry which is preliminary data.</text>
</comment>
<keyword evidence="3" id="KW-0418">Kinase</keyword>
<dbReference type="eggNOG" id="ENOG502SJR2">
    <property type="taxonomic scope" value="Eukaryota"/>
</dbReference>
<dbReference type="GO" id="GO:0004672">
    <property type="term" value="F:protein kinase activity"/>
    <property type="evidence" value="ECO:0007669"/>
    <property type="project" value="InterPro"/>
</dbReference>
<organism evidence="3 4">
    <name type="scientific">Coprinopsis cinerea (strain Okayama-7 / 130 / ATCC MYA-4618 / FGSC 9003)</name>
    <name type="common">Inky cap fungus</name>
    <name type="synonym">Hormographiella aspergillata</name>
    <dbReference type="NCBI Taxonomy" id="240176"/>
    <lineage>
        <taxon>Eukaryota</taxon>
        <taxon>Fungi</taxon>
        <taxon>Dikarya</taxon>
        <taxon>Basidiomycota</taxon>
        <taxon>Agaricomycotina</taxon>
        <taxon>Agaricomycetes</taxon>
        <taxon>Agaricomycetidae</taxon>
        <taxon>Agaricales</taxon>
        <taxon>Agaricineae</taxon>
        <taxon>Psathyrellaceae</taxon>
        <taxon>Coprinopsis</taxon>
    </lineage>
</organism>
<dbReference type="PROSITE" id="PS00109">
    <property type="entry name" value="PROTEIN_KINASE_TYR"/>
    <property type="match status" value="1"/>
</dbReference>
<feature type="domain" description="Fungal-type protein kinase" evidence="2">
    <location>
        <begin position="210"/>
        <end position="568"/>
    </location>
</feature>
<sequence length="909" mass="103392">MSLPGIFTQQCDTRPRSDTNIKPQMTTSFAPTKAQDVRDAVESDVRHNIRVCERQAFVDRLFPMKPDVVQKIIQDLEDTGWYSPTSGWKGLPQEPGGAEGEYYHPYTQILDAIDSAALSHGERDIDHVPGKWLDRHDITPKCNVKNTSKLRPDLNNLILHPDRDAPEKFVECLKDVHEAEIELEETCTTVEGDSKPASKRTKATVPRSESERQKSAESLTVSWLRTRGVVEIKTRYWLNDIWPTTLQLCTYLRQILREQHDRRFVFGFIFFHRSLAIWHSDRSGLLGVKQVINIDDNLELFVQVMSSFALMGAERLGFDPNMKMVVPGCAPAFSYALPFDRIPKHRHKLHWQITIKGVTYQTVEILSVARSEIMCGRAPLVWRAVQLDKLESPKPELVIIKQGWRPDMGGPSELGIYDILKVPCPEKSGAAQCVVGEDVAGSHTEKDLRRGLSSERFVIAAHQPDTYPEPRDEKILLHMGSVKPDDDDRYMPRIQHRLVNPVNGLPLKMFGDLLELLDVIIDVLKAYQHAYYEKGVCHRDISLGNIVIECEKRLGRLIDFDHAKNLPDYISRTVSSLRNEFAEHMAELHQFRERNELPRLSDNLALLLLYLAKINLSDDDESLEDWEDPKATARRTNLSADQVTKRLRLDKIKGEIKISDVIPLLGDDPYLPPNFGNRRSVHTFCTGTVPFMAHDIGRETVRTAKHDMESMLWVLVYIGITRDGLGGKSRPEPKEARGELHDAAVRRFFLFESNRPQATHIDTKKAFLRSQEAILDDHVFRYFHADLKPLKSLIVKWKDIIHKASNGNLVYAHYAPVAFLQAAMDVRAEFAAHPVVIAQSEQGKHRREAQKRKMNSILRRGIDLVRSAIDEEDHDGSTTPTNECPPHPALDMSPSGKDRGGPNPLLAVR</sequence>
<dbReference type="EMBL" id="AACS02000011">
    <property type="protein sequence ID" value="EAU82093.2"/>
    <property type="molecule type" value="Genomic_DNA"/>
</dbReference>
<evidence type="ECO:0000259" key="2">
    <source>
        <dbReference type="Pfam" id="PF17667"/>
    </source>
</evidence>
<name>A8P950_COPC7</name>
<dbReference type="SUPFAM" id="SSF56112">
    <property type="entry name" value="Protein kinase-like (PK-like)"/>
    <property type="match status" value="1"/>
</dbReference>
<dbReference type="PANTHER" id="PTHR38248">
    <property type="entry name" value="FUNK1 6"/>
    <property type="match status" value="1"/>
</dbReference>
<dbReference type="InParanoid" id="A8P950"/>
<dbReference type="InterPro" id="IPR040976">
    <property type="entry name" value="Pkinase_fungal"/>
</dbReference>
<dbReference type="VEuPathDB" id="FungiDB:CC1G_09552"/>
<dbReference type="OMA" id="VLTCTLM"/>
<accession>A8P950</accession>
<protein>
    <submittedName>
        <fullName evidence="3">Other/FunK1 protein kinase</fullName>
    </submittedName>
</protein>
<dbReference type="STRING" id="240176.A8P950"/>
<feature type="domain" description="Fungal-type protein kinase" evidence="2">
    <location>
        <begin position="679"/>
        <end position="718"/>
    </location>
</feature>
<dbReference type="GeneID" id="6016314"/>
<dbReference type="RefSeq" id="XP_001839697.2">
    <property type="nucleotide sequence ID" value="XM_001839645.2"/>
</dbReference>
<reference evidence="3 4" key="1">
    <citation type="journal article" date="2010" name="Proc. Natl. Acad. Sci. U.S.A.">
        <title>Insights into evolution of multicellular fungi from the assembled chromosomes of the mushroom Coprinopsis cinerea (Coprinus cinereus).</title>
        <authorList>
            <person name="Stajich J.E."/>
            <person name="Wilke S.K."/>
            <person name="Ahren D."/>
            <person name="Au C.H."/>
            <person name="Birren B.W."/>
            <person name="Borodovsky M."/>
            <person name="Burns C."/>
            <person name="Canback B."/>
            <person name="Casselton L.A."/>
            <person name="Cheng C.K."/>
            <person name="Deng J."/>
            <person name="Dietrich F.S."/>
            <person name="Fargo D.C."/>
            <person name="Farman M.L."/>
            <person name="Gathman A.C."/>
            <person name="Goldberg J."/>
            <person name="Guigo R."/>
            <person name="Hoegger P.J."/>
            <person name="Hooker J.B."/>
            <person name="Huggins A."/>
            <person name="James T.Y."/>
            <person name="Kamada T."/>
            <person name="Kilaru S."/>
            <person name="Kodira C."/>
            <person name="Kues U."/>
            <person name="Kupfer D."/>
            <person name="Kwan H.S."/>
            <person name="Lomsadze A."/>
            <person name="Li W."/>
            <person name="Lilly W.W."/>
            <person name="Ma L.J."/>
            <person name="Mackey A.J."/>
            <person name="Manning G."/>
            <person name="Martin F."/>
            <person name="Muraguchi H."/>
            <person name="Natvig D.O."/>
            <person name="Palmerini H."/>
            <person name="Ramesh M.A."/>
            <person name="Rehmeyer C.J."/>
            <person name="Roe B.A."/>
            <person name="Shenoy N."/>
            <person name="Stanke M."/>
            <person name="Ter-Hovhannisyan V."/>
            <person name="Tunlid A."/>
            <person name="Velagapudi R."/>
            <person name="Vision T.J."/>
            <person name="Zeng Q."/>
            <person name="Zolan M.E."/>
            <person name="Pukkila P.J."/>
        </authorList>
    </citation>
    <scope>NUCLEOTIDE SEQUENCE [LARGE SCALE GENOMIC DNA]</scope>
    <source>
        <strain evidence="4">Okayama-7 / 130 / ATCC MYA-4618 / FGSC 9003</strain>
    </source>
</reference>
<dbReference type="AlphaFoldDB" id="A8P950"/>
<keyword evidence="3" id="KW-0808">Transferase</keyword>
<dbReference type="HOGENOM" id="CLU_011606_0_0_1"/>
<dbReference type="OrthoDB" id="312874at2759"/>
<dbReference type="KEGG" id="cci:CC1G_09552"/>
<dbReference type="Proteomes" id="UP000001861">
    <property type="component" value="Unassembled WGS sequence"/>
</dbReference>
<evidence type="ECO:0000313" key="3">
    <source>
        <dbReference type="EMBL" id="EAU82093.2"/>
    </source>
</evidence>